<dbReference type="Gene3D" id="3.30.450.20">
    <property type="entry name" value="PAS domain"/>
    <property type="match status" value="1"/>
</dbReference>
<dbReference type="InterPro" id="IPR052155">
    <property type="entry name" value="Biofilm_reg_signaling"/>
</dbReference>
<keyword evidence="4" id="KW-1185">Reference proteome</keyword>
<dbReference type="GO" id="GO:0006355">
    <property type="term" value="P:regulation of DNA-templated transcription"/>
    <property type="evidence" value="ECO:0007669"/>
    <property type="project" value="InterPro"/>
</dbReference>
<dbReference type="CDD" id="cd00130">
    <property type="entry name" value="PAS"/>
    <property type="match status" value="1"/>
</dbReference>
<dbReference type="AlphaFoldDB" id="A0A521BR76"/>
<dbReference type="PROSITE" id="PS50112">
    <property type="entry name" value="PAS"/>
    <property type="match status" value="1"/>
</dbReference>
<gene>
    <name evidence="3" type="ORF">SAMN06273567_101960</name>
</gene>
<dbReference type="InterPro" id="IPR029787">
    <property type="entry name" value="Nucleotide_cyclase"/>
</dbReference>
<reference evidence="3 4" key="1">
    <citation type="submission" date="2017-05" db="EMBL/GenBank/DDBJ databases">
        <authorList>
            <person name="Varghese N."/>
            <person name="Submissions S."/>
        </authorList>
    </citation>
    <scope>NUCLEOTIDE SEQUENCE [LARGE SCALE GENOMIC DNA]</scope>
    <source>
        <strain evidence="3 4">DSM 46834</strain>
    </source>
</reference>
<protein>
    <submittedName>
        <fullName evidence="3">Cyclic di-GMP phosphodiesterase Gmr</fullName>
    </submittedName>
</protein>
<dbReference type="CDD" id="cd01949">
    <property type="entry name" value="GGDEF"/>
    <property type="match status" value="1"/>
</dbReference>
<proteinExistence type="predicted"/>
<sequence length="318" mass="33423">MHAPRRTPPSGLPQRRATVSVTSPALDGLARATVEATAALVLVCDGGGRVLLANPALQRFTGRSREELVGAPFWEVVTIPEEVELARAALAMVLSGRPAIPGEVDWTTGDGDRRRIELQTSVLTHDDGRPYAVSFIGIDVTAHREREAQVRRQAVTDPLTGLANRSALFAVLAARLHVETGDGCGLLFCDLDGFKEVNDRYGHAAGDRLLVAVAARLRELAGPDDVVARLGGDEFVLVARGTDADALAARARRLEAAMAAPFDVTGAGDGAAVRIGASTGTALGGPGEDPDTVVNRADMAMYGVKSLRRVRRGAPSPS</sequence>
<dbReference type="InterPro" id="IPR013767">
    <property type="entry name" value="PAS_fold"/>
</dbReference>
<dbReference type="Gene3D" id="3.30.70.270">
    <property type="match status" value="1"/>
</dbReference>
<dbReference type="PANTHER" id="PTHR44757">
    <property type="entry name" value="DIGUANYLATE CYCLASE DGCP"/>
    <property type="match status" value="1"/>
</dbReference>
<dbReference type="InterPro" id="IPR000014">
    <property type="entry name" value="PAS"/>
</dbReference>
<evidence type="ECO:0000313" key="4">
    <source>
        <dbReference type="Proteomes" id="UP000317484"/>
    </source>
</evidence>
<dbReference type="Proteomes" id="UP000317484">
    <property type="component" value="Unassembled WGS sequence"/>
</dbReference>
<dbReference type="Pfam" id="PF00990">
    <property type="entry name" value="GGDEF"/>
    <property type="match status" value="1"/>
</dbReference>
<evidence type="ECO:0000259" key="2">
    <source>
        <dbReference type="PROSITE" id="PS50887"/>
    </source>
</evidence>
<dbReference type="NCBIfam" id="TIGR00254">
    <property type="entry name" value="GGDEF"/>
    <property type="match status" value="1"/>
</dbReference>
<dbReference type="SMART" id="SM00267">
    <property type="entry name" value="GGDEF"/>
    <property type="match status" value="1"/>
</dbReference>
<dbReference type="PROSITE" id="PS50887">
    <property type="entry name" value="GGDEF"/>
    <property type="match status" value="1"/>
</dbReference>
<feature type="domain" description="GGDEF" evidence="2">
    <location>
        <begin position="182"/>
        <end position="318"/>
    </location>
</feature>
<evidence type="ECO:0000313" key="3">
    <source>
        <dbReference type="EMBL" id="SMO49668.1"/>
    </source>
</evidence>
<dbReference type="NCBIfam" id="TIGR00229">
    <property type="entry name" value="sensory_box"/>
    <property type="match status" value="1"/>
</dbReference>
<name>A0A521BR76_9ACTN</name>
<dbReference type="InterPro" id="IPR043128">
    <property type="entry name" value="Rev_trsase/Diguanyl_cyclase"/>
</dbReference>
<evidence type="ECO:0000259" key="1">
    <source>
        <dbReference type="PROSITE" id="PS50112"/>
    </source>
</evidence>
<accession>A0A521BR76</accession>
<dbReference type="SMART" id="SM00091">
    <property type="entry name" value="PAS"/>
    <property type="match status" value="1"/>
</dbReference>
<dbReference type="PANTHER" id="PTHR44757:SF2">
    <property type="entry name" value="BIOFILM ARCHITECTURE MAINTENANCE PROTEIN MBAA"/>
    <property type="match status" value="1"/>
</dbReference>
<dbReference type="InterPro" id="IPR035965">
    <property type="entry name" value="PAS-like_dom_sf"/>
</dbReference>
<dbReference type="SUPFAM" id="SSF55073">
    <property type="entry name" value="Nucleotide cyclase"/>
    <property type="match status" value="1"/>
</dbReference>
<dbReference type="EMBL" id="FXTJ01000001">
    <property type="protein sequence ID" value="SMO49668.1"/>
    <property type="molecule type" value="Genomic_DNA"/>
</dbReference>
<dbReference type="Pfam" id="PF00989">
    <property type="entry name" value="PAS"/>
    <property type="match status" value="1"/>
</dbReference>
<feature type="domain" description="PAS" evidence="1">
    <location>
        <begin position="31"/>
        <end position="97"/>
    </location>
</feature>
<dbReference type="SUPFAM" id="SSF55785">
    <property type="entry name" value="PYP-like sensor domain (PAS domain)"/>
    <property type="match status" value="1"/>
</dbReference>
<dbReference type="InterPro" id="IPR000160">
    <property type="entry name" value="GGDEF_dom"/>
</dbReference>
<organism evidence="3 4">
    <name type="scientific">Geodermatophilus aquaeductus</name>
    <dbReference type="NCBI Taxonomy" id="1564161"/>
    <lineage>
        <taxon>Bacteria</taxon>
        <taxon>Bacillati</taxon>
        <taxon>Actinomycetota</taxon>
        <taxon>Actinomycetes</taxon>
        <taxon>Geodermatophilales</taxon>
        <taxon>Geodermatophilaceae</taxon>
        <taxon>Geodermatophilus</taxon>
    </lineage>
</organism>